<sequence length="359" mass="38362">MFLKSTPAASSISDPAGRFGLNAFNALEDRPPAGDLHPVAIEDFIRYGEWFQKSCAPELERTVVRRIDSDPAGFRVELETDEVFTSHRVVMATGLGPYAYVAPEFVPLVEAGVASHPSAHDDLSRFAGQRVAVVGAGQSALESAVLLHEAGALPTVVARAHRILFGDPPAGDSGRDRPLPTRLAKPWSSLGPGWSLYGFANAPAWFRLLPEDTRHRLVKTVLGPSGGWWLRERYDGRIDTLAGYRVTAVAAGADSARLTLRGEAGTIELEADHVLVATGYRVDVDRLTLLSPEIRRAVRRTRGAPLLGADFQASVPGLYFTGLSAAATFGPVQRFVAGTGFAARTISAAVAGGTGGRRR</sequence>
<dbReference type="PANTHER" id="PTHR43539">
    <property type="entry name" value="FLAVIN-BINDING MONOOXYGENASE-LIKE PROTEIN (AFU_ORTHOLOGUE AFUA_4G09220)"/>
    <property type="match status" value="1"/>
</dbReference>
<accession>A0ABP9EHI4</accession>
<organism evidence="2 3">
    <name type="scientific">Kitasatospora terrestris</name>
    <dbReference type="NCBI Taxonomy" id="258051"/>
    <lineage>
        <taxon>Bacteria</taxon>
        <taxon>Bacillati</taxon>
        <taxon>Actinomycetota</taxon>
        <taxon>Actinomycetes</taxon>
        <taxon>Kitasatosporales</taxon>
        <taxon>Streptomycetaceae</taxon>
        <taxon>Kitasatospora</taxon>
    </lineage>
</organism>
<reference evidence="3" key="1">
    <citation type="journal article" date="2019" name="Int. J. Syst. Evol. Microbiol.">
        <title>The Global Catalogue of Microorganisms (GCM) 10K type strain sequencing project: providing services to taxonomists for standard genome sequencing and annotation.</title>
        <authorList>
            <consortium name="The Broad Institute Genomics Platform"/>
            <consortium name="The Broad Institute Genome Sequencing Center for Infectious Disease"/>
            <person name="Wu L."/>
            <person name="Ma J."/>
        </authorList>
    </citation>
    <scope>NUCLEOTIDE SEQUENCE [LARGE SCALE GENOMIC DNA]</scope>
    <source>
        <strain evidence="3">JCM 13006</strain>
    </source>
</reference>
<evidence type="ECO:0008006" key="4">
    <source>
        <dbReference type="Google" id="ProtNLM"/>
    </source>
</evidence>
<evidence type="ECO:0000313" key="3">
    <source>
        <dbReference type="Proteomes" id="UP001501752"/>
    </source>
</evidence>
<dbReference type="EMBL" id="BAABIS010000001">
    <property type="protein sequence ID" value="GAA4872674.1"/>
    <property type="molecule type" value="Genomic_DNA"/>
</dbReference>
<keyword evidence="3" id="KW-1185">Reference proteome</keyword>
<comment type="caution">
    <text evidence="2">The sequence shown here is derived from an EMBL/GenBank/DDBJ whole genome shotgun (WGS) entry which is preliminary data.</text>
</comment>
<evidence type="ECO:0000313" key="2">
    <source>
        <dbReference type="EMBL" id="GAA4872674.1"/>
    </source>
</evidence>
<gene>
    <name evidence="2" type="ORF">GCM10023235_59670</name>
</gene>
<dbReference type="Proteomes" id="UP001501752">
    <property type="component" value="Unassembled WGS sequence"/>
</dbReference>
<dbReference type="PANTHER" id="PTHR43539:SF78">
    <property type="entry name" value="FLAVIN-CONTAINING MONOOXYGENASE"/>
    <property type="match status" value="1"/>
</dbReference>
<evidence type="ECO:0000256" key="1">
    <source>
        <dbReference type="ARBA" id="ARBA00023002"/>
    </source>
</evidence>
<dbReference type="InterPro" id="IPR036188">
    <property type="entry name" value="FAD/NAD-bd_sf"/>
</dbReference>
<name>A0ABP9EHI4_9ACTN</name>
<dbReference type="Pfam" id="PF13738">
    <property type="entry name" value="Pyr_redox_3"/>
    <property type="match status" value="1"/>
</dbReference>
<dbReference type="InterPro" id="IPR050982">
    <property type="entry name" value="Auxin_biosynth/cation_transpt"/>
</dbReference>
<dbReference type="SUPFAM" id="SSF51905">
    <property type="entry name" value="FAD/NAD(P)-binding domain"/>
    <property type="match status" value="1"/>
</dbReference>
<dbReference type="PRINTS" id="PR00469">
    <property type="entry name" value="PNDRDTASEII"/>
</dbReference>
<proteinExistence type="predicted"/>
<dbReference type="Gene3D" id="3.50.50.60">
    <property type="entry name" value="FAD/NAD(P)-binding domain"/>
    <property type="match status" value="1"/>
</dbReference>
<keyword evidence="1" id="KW-0560">Oxidoreductase</keyword>
<protein>
    <recommendedName>
        <fullName evidence="4">L-lysine N6-monooxygenase MbtG</fullName>
    </recommendedName>
</protein>